<evidence type="ECO:0000313" key="3">
    <source>
        <dbReference type="Proteomes" id="UP001321582"/>
    </source>
</evidence>
<name>A0AAU9E3U9_9FUSO</name>
<keyword evidence="1" id="KW-1133">Transmembrane helix</keyword>
<sequence length="437" mass="51996">MKRTKYILIITLILGIGSLFLYFGFIKNLKNKKRVKTNINQNIKIKEKTKEKIVDKKKEYEKLKKIFTEEKKYEGKKDDKLPPKLEYKLSDSLINMEEGKYPKLLLNIEDISGIYRVRLWFLYNGKEIGYMQQNPNSKSTKIQLKFRFDNKVILDNLKSFYDFEGTELEVKLEIWDNNMNKSEKILEEKIKIIDNISPQKPNAYWDYYYNIENSDEIVYSKQIKNGFMIKKIEDLPLLKENKIKKYQISIENAENNKLLYRAGMANWKENKKKLFVTIDAEGKFIFKIKAYDLNDNFSEKVIKFGIDRTPPVGQLILPDGEKYTVGSNIKVKIEANDNLSGIFRYKISNEKDTLKYKSWISYEDSFEYKTASKEGIYTIWCQLEDNAFNETKPFYVNYYAKKKEFEIKSKSGNRERVMEVEKERYGNKIKIKSFKEK</sequence>
<feature type="transmembrane region" description="Helical" evidence="1">
    <location>
        <begin position="6"/>
        <end position="26"/>
    </location>
</feature>
<reference evidence="2 3" key="1">
    <citation type="submission" date="2022-11" db="EMBL/GenBank/DDBJ databases">
        <title>Haliovirga abyssi gen. nov., sp. nov., a mesophilic fermentative bacterium isolated from the Iheya North hydrothermal field and the proposal of Haliovirgaceae fam. nov.</title>
        <authorList>
            <person name="Miyazaki U."/>
            <person name="Tame A."/>
            <person name="Miyazaki J."/>
            <person name="Takai K."/>
            <person name="Sawayama S."/>
            <person name="Kitajima M."/>
            <person name="Okamoto A."/>
            <person name="Nakagawa S."/>
        </authorList>
    </citation>
    <scope>NUCLEOTIDE SEQUENCE [LARGE SCALE GENOMIC DNA]</scope>
    <source>
        <strain evidence="2 3">IC12</strain>
    </source>
</reference>
<proteinExistence type="predicted"/>
<dbReference type="Proteomes" id="UP001321582">
    <property type="component" value="Chromosome"/>
</dbReference>
<gene>
    <name evidence="2" type="ORF">HLVA_17190</name>
</gene>
<keyword evidence="1" id="KW-0472">Membrane</keyword>
<evidence type="ECO:0000313" key="2">
    <source>
        <dbReference type="EMBL" id="BDU51150.1"/>
    </source>
</evidence>
<evidence type="ECO:0000256" key="1">
    <source>
        <dbReference type="SAM" id="Phobius"/>
    </source>
</evidence>
<evidence type="ECO:0008006" key="4">
    <source>
        <dbReference type="Google" id="ProtNLM"/>
    </source>
</evidence>
<keyword evidence="1" id="KW-0812">Transmembrane</keyword>
<dbReference type="EMBL" id="AP027059">
    <property type="protein sequence ID" value="BDU51150.1"/>
    <property type="molecule type" value="Genomic_DNA"/>
</dbReference>
<organism evidence="2 3">
    <name type="scientific">Haliovirga abyssi</name>
    <dbReference type="NCBI Taxonomy" id="2996794"/>
    <lineage>
        <taxon>Bacteria</taxon>
        <taxon>Fusobacteriati</taxon>
        <taxon>Fusobacteriota</taxon>
        <taxon>Fusobacteriia</taxon>
        <taxon>Fusobacteriales</taxon>
        <taxon>Haliovirgaceae</taxon>
        <taxon>Haliovirga</taxon>
    </lineage>
</organism>
<protein>
    <recommendedName>
        <fullName evidence="4">Ig-like domain-containing protein</fullName>
    </recommendedName>
</protein>
<dbReference type="KEGG" id="haby:HLVA_17190"/>
<dbReference type="RefSeq" id="WP_307903991.1">
    <property type="nucleotide sequence ID" value="NZ_AP027059.1"/>
</dbReference>
<accession>A0AAU9E3U9</accession>
<keyword evidence="3" id="KW-1185">Reference proteome</keyword>
<dbReference type="AlphaFoldDB" id="A0AAU9E3U9"/>